<name>W7EID5_BIPV3</name>
<accession>W7EID5</accession>
<evidence type="ECO:0000313" key="3">
    <source>
        <dbReference type="Proteomes" id="UP000054337"/>
    </source>
</evidence>
<evidence type="ECO:0000259" key="1">
    <source>
        <dbReference type="Pfam" id="PF06985"/>
    </source>
</evidence>
<gene>
    <name evidence="2" type="ORF">COCVIDRAFT_16419</name>
</gene>
<dbReference type="PANTHER" id="PTHR24148:SF73">
    <property type="entry name" value="HET DOMAIN PROTEIN (AFU_ORTHOLOGUE AFUA_8G01020)"/>
    <property type="match status" value="1"/>
</dbReference>
<dbReference type="RefSeq" id="XP_014556102.1">
    <property type="nucleotide sequence ID" value="XM_014700616.1"/>
</dbReference>
<dbReference type="InterPro" id="IPR052895">
    <property type="entry name" value="HetReg/Transcr_Mod"/>
</dbReference>
<protein>
    <recommendedName>
        <fullName evidence="1">Heterokaryon incompatibility domain-containing protein</fullName>
    </recommendedName>
</protein>
<dbReference type="HOGENOM" id="CLU_004184_3_4_1"/>
<dbReference type="EMBL" id="KI968738">
    <property type="protein sequence ID" value="EUN26584.1"/>
    <property type="molecule type" value="Genomic_DNA"/>
</dbReference>
<evidence type="ECO:0000313" key="2">
    <source>
        <dbReference type="EMBL" id="EUN26584.1"/>
    </source>
</evidence>
<reference evidence="2 3" key="1">
    <citation type="journal article" date="2013" name="PLoS Genet.">
        <title>Comparative genome structure, secondary metabolite, and effector coding capacity across Cochliobolus pathogens.</title>
        <authorList>
            <person name="Condon B.J."/>
            <person name="Leng Y."/>
            <person name="Wu D."/>
            <person name="Bushley K.E."/>
            <person name="Ohm R.A."/>
            <person name="Otillar R."/>
            <person name="Martin J."/>
            <person name="Schackwitz W."/>
            <person name="Grimwood J."/>
            <person name="MohdZainudin N."/>
            <person name="Xue C."/>
            <person name="Wang R."/>
            <person name="Manning V.A."/>
            <person name="Dhillon B."/>
            <person name="Tu Z.J."/>
            <person name="Steffenson B.J."/>
            <person name="Salamov A."/>
            <person name="Sun H."/>
            <person name="Lowry S."/>
            <person name="LaButti K."/>
            <person name="Han J."/>
            <person name="Copeland A."/>
            <person name="Lindquist E."/>
            <person name="Barry K."/>
            <person name="Schmutz J."/>
            <person name="Baker S.E."/>
            <person name="Ciuffetti L.M."/>
            <person name="Grigoriev I.V."/>
            <person name="Zhong S."/>
            <person name="Turgeon B.G."/>
        </authorList>
    </citation>
    <scope>NUCLEOTIDE SEQUENCE [LARGE SCALE GENOMIC DNA]</scope>
    <source>
        <strain evidence="2 3">FI3</strain>
    </source>
</reference>
<dbReference type="GeneID" id="26251818"/>
<dbReference type="PANTHER" id="PTHR24148">
    <property type="entry name" value="ANKYRIN REPEAT DOMAIN-CONTAINING PROTEIN 39 HOMOLOG-RELATED"/>
    <property type="match status" value="1"/>
</dbReference>
<sequence length="357" mass="41287">METPYFLAPLSHDTSAPRFRLLMLHPSTQVSLIECSLLSYSFDESCPAYKALSYNWGRIRNTHQIRLNGYGFPISRNLWAFLEQMRIQRQWGFYWIDAICIDQSNTLEKNHQVQMMRRIYSTATSVMIWLGEASEDNTSDMAMDAVASAYTWVSNRRSGNSMHESHFIRDERTTNALEHLFSRDYWTRIWIIQETMVAKDISVHCGSKELHWTLLVRFMVFVATIYEKDPEHVVHLYATTAMRLVFDWQKIRETQRWSPIAELIVYYASSKASNILDKVYALCGLASDGGDITIEYGISPEVLIAHLLDRAPKSSSAEDLRSLAFNAYESLELNPTLFSMDELLIILEIEGHKRKIG</sequence>
<dbReference type="InterPro" id="IPR010730">
    <property type="entry name" value="HET"/>
</dbReference>
<dbReference type="Pfam" id="PF06985">
    <property type="entry name" value="HET"/>
    <property type="match status" value="1"/>
</dbReference>
<dbReference type="OrthoDB" id="5386682at2759"/>
<dbReference type="AlphaFoldDB" id="W7EID5"/>
<feature type="domain" description="Heterokaryon incompatibility" evidence="1">
    <location>
        <begin position="49"/>
        <end position="194"/>
    </location>
</feature>
<keyword evidence="3" id="KW-1185">Reference proteome</keyword>
<organism evidence="2 3">
    <name type="scientific">Bipolaris victoriae (strain FI3)</name>
    <name type="common">Victoria blight of oats agent</name>
    <name type="synonym">Cochliobolus victoriae</name>
    <dbReference type="NCBI Taxonomy" id="930091"/>
    <lineage>
        <taxon>Eukaryota</taxon>
        <taxon>Fungi</taxon>
        <taxon>Dikarya</taxon>
        <taxon>Ascomycota</taxon>
        <taxon>Pezizomycotina</taxon>
        <taxon>Dothideomycetes</taxon>
        <taxon>Pleosporomycetidae</taxon>
        <taxon>Pleosporales</taxon>
        <taxon>Pleosporineae</taxon>
        <taxon>Pleosporaceae</taxon>
        <taxon>Bipolaris</taxon>
    </lineage>
</organism>
<dbReference type="Proteomes" id="UP000054337">
    <property type="component" value="Unassembled WGS sequence"/>
</dbReference>
<proteinExistence type="predicted"/>